<name>A0ABU5L846_9RICK</name>
<proteinExistence type="predicted"/>
<keyword evidence="2" id="KW-1185">Reference proteome</keyword>
<gene>
    <name evidence="1" type="ORF">Cyrtocomes_00590</name>
</gene>
<protein>
    <submittedName>
        <fullName evidence="1">IS5 family transposase domain protein</fullName>
    </submittedName>
</protein>
<comment type="caution">
    <text evidence="1">The sequence shown here is derived from an EMBL/GenBank/DDBJ whole genome shotgun (WGS) entry which is preliminary data.</text>
</comment>
<dbReference type="RefSeq" id="WP_322497694.1">
    <property type="nucleotide sequence ID" value="NZ_JARGYT010000027.1"/>
</dbReference>
<evidence type="ECO:0000313" key="2">
    <source>
        <dbReference type="Proteomes" id="UP001293791"/>
    </source>
</evidence>
<dbReference type="EMBL" id="JARGYT010000027">
    <property type="protein sequence ID" value="MDZ5762217.1"/>
    <property type="molecule type" value="Genomic_DNA"/>
</dbReference>
<accession>A0ABU5L846</accession>
<dbReference type="Proteomes" id="UP001293791">
    <property type="component" value="Unassembled WGS sequence"/>
</dbReference>
<reference evidence="1 2" key="1">
    <citation type="submission" date="2023-02" db="EMBL/GenBank/DDBJ databases">
        <title>Host association and intracellularity evolved multiple times independently in the Rickettsiales.</title>
        <authorList>
            <person name="Castelli M."/>
            <person name="Nardi T."/>
            <person name="Gammuto L."/>
            <person name="Bellinzona G."/>
            <person name="Sabaneyeva E."/>
            <person name="Potekhin A."/>
            <person name="Serra V."/>
            <person name="Petroni G."/>
            <person name="Sassera D."/>
        </authorList>
    </citation>
    <scope>NUCLEOTIDE SEQUENCE [LARGE SCALE GENOMIC DNA]</scope>
    <source>
        <strain evidence="1 2">BOD18</strain>
    </source>
</reference>
<organism evidence="1 2">
    <name type="scientific">Candidatus Cyrtobacter comes</name>
    <dbReference type="NCBI Taxonomy" id="675776"/>
    <lineage>
        <taxon>Bacteria</taxon>
        <taxon>Pseudomonadati</taxon>
        <taxon>Pseudomonadota</taxon>
        <taxon>Alphaproteobacteria</taxon>
        <taxon>Rickettsiales</taxon>
        <taxon>Candidatus Midichloriaceae</taxon>
        <taxon>Candidatus Cyrtobacter</taxon>
    </lineage>
</organism>
<evidence type="ECO:0000313" key="1">
    <source>
        <dbReference type="EMBL" id="MDZ5762217.1"/>
    </source>
</evidence>
<sequence>MRWTKSGIWQMIFNTLAIDADNELIMIDFIIIRAHQHSAGALKNIEPGMQGLGRSKIGFTSKLHTACDTLSNPIKCFVTAGQRSSRL</sequence>